<sequence length="34" mass="3639">MARGSSTRKTVIPGADSTTGLRRASRLWPFAHGP</sequence>
<feature type="region of interest" description="Disordered" evidence="1">
    <location>
        <begin position="1"/>
        <end position="34"/>
    </location>
</feature>
<organism evidence="2 3">
    <name type="scientific">Micromonospora inositola</name>
    <dbReference type="NCBI Taxonomy" id="47865"/>
    <lineage>
        <taxon>Bacteria</taxon>
        <taxon>Bacillati</taxon>
        <taxon>Actinomycetota</taxon>
        <taxon>Actinomycetes</taxon>
        <taxon>Micromonosporales</taxon>
        <taxon>Micromonosporaceae</taxon>
        <taxon>Micromonospora</taxon>
    </lineage>
</organism>
<reference evidence="3" key="1">
    <citation type="submission" date="2016-06" db="EMBL/GenBank/DDBJ databases">
        <authorList>
            <person name="Varghese N."/>
            <person name="Submissions Spin"/>
        </authorList>
    </citation>
    <scope>NUCLEOTIDE SEQUENCE [LARGE SCALE GENOMIC DNA]</scope>
    <source>
        <strain evidence="3">DSM 43819</strain>
    </source>
</reference>
<proteinExistence type="predicted"/>
<evidence type="ECO:0000256" key="1">
    <source>
        <dbReference type="SAM" id="MobiDB-lite"/>
    </source>
</evidence>
<accession>A0A1C5JTI5</accession>
<protein>
    <submittedName>
        <fullName evidence="2">Uncharacterized protein</fullName>
    </submittedName>
</protein>
<gene>
    <name evidence="2" type="ORF">GA0070613_5348</name>
</gene>
<dbReference type="Proteomes" id="UP000198221">
    <property type="component" value="Chromosome I"/>
</dbReference>
<dbReference type="EMBL" id="LT607754">
    <property type="protein sequence ID" value="SCG73621.1"/>
    <property type="molecule type" value="Genomic_DNA"/>
</dbReference>
<keyword evidence="3" id="KW-1185">Reference proteome</keyword>
<dbReference type="AlphaFoldDB" id="A0A1C5JTI5"/>
<evidence type="ECO:0000313" key="3">
    <source>
        <dbReference type="Proteomes" id="UP000198221"/>
    </source>
</evidence>
<evidence type="ECO:0000313" key="2">
    <source>
        <dbReference type="EMBL" id="SCG73621.1"/>
    </source>
</evidence>
<name>A0A1C5JTI5_9ACTN</name>